<dbReference type="InterPro" id="IPR036869">
    <property type="entry name" value="J_dom_sf"/>
</dbReference>
<feature type="domain" description="J" evidence="2">
    <location>
        <begin position="123"/>
        <end position="196"/>
    </location>
</feature>
<evidence type="ECO:0000313" key="3">
    <source>
        <dbReference type="EMBL" id="CAG8733056.1"/>
    </source>
</evidence>
<evidence type="ECO:0000256" key="1">
    <source>
        <dbReference type="SAM" id="MobiDB-lite"/>
    </source>
</evidence>
<comment type="caution">
    <text evidence="3">The sequence shown here is derived from an EMBL/GenBank/DDBJ whole genome shotgun (WGS) entry which is preliminary data.</text>
</comment>
<gene>
    <name evidence="3" type="ORF">GMARGA_LOCUS14581</name>
</gene>
<proteinExistence type="predicted"/>
<evidence type="ECO:0000259" key="2">
    <source>
        <dbReference type="PROSITE" id="PS50076"/>
    </source>
</evidence>
<dbReference type="InterPro" id="IPR018253">
    <property type="entry name" value="DnaJ_domain_CS"/>
</dbReference>
<feature type="region of interest" description="Disordered" evidence="1">
    <location>
        <begin position="111"/>
        <end position="136"/>
    </location>
</feature>
<organism evidence="3 4">
    <name type="scientific">Gigaspora margarita</name>
    <dbReference type="NCBI Taxonomy" id="4874"/>
    <lineage>
        <taxon>Eukaryota</taxon>
        <taxon>Fungi</taxon>
        <taxon>Fungi incertae sedis</taxon>
        <taxon>Mucoromycota</taxon>
        <taxon>Glomeromycotina</taxon>
        <taxon>Glomeromycetes</taxon>
        <taxon>Diversisporales</taxon>
        <taxon>Gigasporaceae</taxon>
        <taxon>Gigaspora</taxon>
    </lineage>
</organism>
<dbReference type="SUPFAM" id="SSF46565">
    <property type="entry name" value="Chaperone J-domain"/>
    <property type="match status" value="1"/>
</dbReference>
<dbReference type="Proteomes" id="UP000789901">
    <property type="component" value="Unassembled WGS sequence"/>
</dbReference>
<sequence length="218" mass="25104">MLKRNVDLKDINQNLYGRPIMIKKPCNLIIETDKPTTTKREFGSSSDTTLVNEINSKKVLKFGNCPLVVREKSSIHLNDDSSKSDASIAESSQTNPTIVVHKRINHLSPLPITKKGIPIPSPNTNNSLGSRSHHYGSRDKFNRRKHCHRHNHHSDEKIVDRTLLDSERVKNEFYQLSTAYNILSDETERSQYDRWRAGSIKIPYKMWKEMVMKKGHVS</sequence>
<dbReference type="Gene3D" id="1.10.287.110">
    <property type="entry name" value="DnaJ domain"/>
    <property type="match status" value="1"/>
</dbReference>
<evidence type="ECO:0000313" key="4">
    <source>
        <dbReference type="Proteomes" id="UP000789901"/>
    </source>
</evidence>
<dbReference type="EMBL" id="CAJVQB010009724">
    <property type="protein sequence ID" value="CAG8733056.1"/>
    <property type="molecule type" value="Genomic_DNA"/>
</dbReference>
<name>A0ABN7V5T5_GIGMA</name>
<reference evidence="3 4" key="1">
    <citation type="submission" date="2021-06" db="EMBL/GenBank/DDBJ databases">
        <authorList>
            <person name="Kallberg Y."/>
            <person name="Tangrot J."/>
            <person name="Rosling A."/>
        </authorList>
    </citation>
    <scope>NUCLEOTIDE SEQUENCE [LARGE SCALE GENOMIC DNA]</scope>
    <source>
        <strain evidence="3 4">120-4 pot B 10/14</strain>
    </source>
</reference>
<protein>
    <submittedName>
        <fullName evidence="3">20325_t:CDS:1</fullName>
    </submittedName>
</protein>
<keyword evidence="4" id="KW-1185">Reference proteome</keyword>
<accession>A0ABN7V5T5</accession>
<dbReference type="InterPro" id="IPR001623">
    <property type="entry name" value="DnaJ_domain"/>
</dbReference>
<dbReference type="PROSITE" id="PS50076">
    <property type="entry name" value="DNAJ_2"/>
    <property type="match status" value="1"/>
</dbReference>
<dbReference type="PROSITE" id="PS00636">
    <property type="entry name" value="DNAJ_1"/>
    <property type="match status" value="1"/>
</dbReference>